<keyword evidence="3" id="KW-1185">Reference proteome</keyword>
<accession>A0A9W6XG45</accession>
<evidence type="ECO:0000313" key="3">
    <source>
        <dbReference type="Proteomes" id="UP001165121"/>
    </source>
</evidence>
<dbReference type="InterPro" id="IPR052579">
    <property type="entry name" value="Zinc_finger_SWIM"/>
</dbReference>
<organism evidence="2 3">
    <name type="scientific">Phytophthora fragariaefolia</name>
    <dbReference type="NCBI Taxonomy" id="1490495"/>
    <lineage>
        <taxon>Eukaryota</taxon>
        <taxon>Sar</taxon>
        <taxon>Stramenopiles</taxon>
        <taxon>Oomycota</taxon>
        <taxon>Peronosporomycetes</taxon>
        <taxon>Peronosporales</taxon>
        <taxon>Peronosporaceae</taxon>
        <taxon>Phytophthora</taxon>
    </lineage>
</organism>
<reference evidence="2" key="1">
    <citation type="submission" date="2023-04" db="EMBL/GenBank/DDBJ databases">
        <title>Phytophthora fragariaefolia NBRC 109709.</title>
        <authorList>
            <person name="Ichikawa N."/>
            <person name="Sato H."/>
            <person name="Tonouchi N."/>
        </authorList>
    </citation>
    <scope>NUCLEOTIDE SEQUENCE</scope>
    <source>
        <strain evidence="2">NBRC 109709</strain>
    </source>
</reference>
<evidence type="ECO:0000259" key="1">
    <source>
        <dbReference type="Pfam" id="PF21056"/>
    </source>
</evidence>
<dbReference type="Pfam" id="PF21056">
    <property type="entry name" value="ZSWIM1-3_RNaseH-like"/>
    <property type="match status" value="1"/>
</dbReference>
<dbReference type="InterPro" id="IPR048324">
    <property type="entry name" value="ZSWIM1-3_RNaseH-like"/>
</dbReference>
<dbReference type="PANTHER" id="PTHR31569">
    <property type="entry name" value="SWIM-TYPE DOMAIN-CONTAINING PROTEIN"/>
    <property type="match status" value="1"/>
</dbReference>
<proteinExistence type="predicted"/>
<evidence type="ECO:0000313" key="2">
    <source>
        <dbReference type="EMBL" id="GMF38421.1"/>
    </source>
</evidence>
<dbReference type="Proteomes" id="UP001165121">
    <property type="component" value="Unassembled WGS sequence"/>
</dbReference>
<comment type="caution">
    <text evidence="2">The sequence shown here is derived from an EMBL/GenBank/DDBJ whole genome shotgun (WGS) entry which is preliminary data.</text>
</comment>
<sequence length="429" mass="49063">MVHDAFGKGQFVQHTVLQNERAATLSTAVDEFKTNNPVWTRIQCVIIDKDFTEIAVLKTALPSVQVLLCHFHVIKYLREQLAFADYGLSPWQKSQIRNLVPLMVYAKTKRIKNRSYVRHALSIRSVSAGSRHSRALLSEAEMENNMVSNGAQTISGHLATHLAPHLHHQSTRQSFTDATNNRLESSCKQLKDTMHSFMGLDECVASMMCYQSRNERRFVARVSKIGMVVNAKFERKMSLVANLVSEHACELIFEQYSYTLSDREKYSFYEAVPGIYFVKNKSEEDDALNEPSVEYSVNKQKWEGSCLFISTRLLPCHHVFFLRKALQLELLIPTQLLPSRWLLSSLRSETPVLALPGKSFSVTKVLRQERQPWDANWKFREAHALASSISQMMSMGMPQPKAAIQALQEVARLFKRGEIEDVAKWISHR</sequence>
<feature type="domain" description="ZSWIM1/3 RNaseH-like" evidence="1">
    <location>
        <begin position="1"/>
        <end position="67"/>
    </location>
</feature>
<dbReference type="AlphaFoldDB" id="A0A9W6XG45"/>
<gene>
    <name evidence="2" type="ORF">Pfra01_001107800</name>
</gene>
<dbReference type="PANTHER" id="PTHR31569:SF4">
    <property type="entry name" value="SWIM-TYPE DOMAIN-CONTAINING PROTEIN"/>
    <property type="match status" value="1"/>
</dbReference>
<protein>
    <submittedName>
        <fullName evidence="2">Unnamed protein product</fullName>
    </submittedName>
</protein>
<name>A0A9W6XG45_9STRA</name>
<dbReference type="EMBL" id="BSXT01001086">
    <property type="protein sequence ID" value="GMF38421.1"/>
    <property type="molecule type" value="Genomic_DNA"/>
</dbReference>
<dbReference type="OrthoDB" id="125488at2759"/>